<dbReference type="InterPro" id="IPR016181">
    <property type="entry name" value="Acyl_CoA_acyltransferase"/>
</dbReference>
<evidence type="ECO:0000259" key="1">
    <source>
        <dbReference type="PROSITE" id="PS51186"/>
    </source>
</evidence>
<dbReference type="InterPro" id="IPR000182">
    <property type="entry name" value="GNAT_dom"/>
</dbReference>
<dbReference type="PANTHER" id="PTHR43233">
    <property type="entry name" value="FAMILY N-ACETYLTRANSFERASE, PUTATIVE (AFU_ORTHOLOGUE AFUA_6G03350)-RELATED"/>
    <property type="match status" value="1"/>
</dbReference>
<dbReference type="PROSITE" id="PS51186">
    <property type="entry name" value="GNAT"/>
    <property type="match status" value="1"/>
</dbReference>
<evidence type="ECO:0000313" key="3">
    <source>
        <dbReference type="Proteomes" id="UP000522720"/>
    </source>
</evidence>
<dbReference type="InterPro" id="IPR053144">
    <property type="entry name" value="Acetyltransferase_Butenolide"/>
</dbReference>
<dbReference type="GO" id="GO:0016747">
    <property type="term" value="F:acyltransferase activity, transferring groups other than amino-acyl groups"/>
    <property type="evidence" value="ECO:0007669"/>
    <property type="project" value="InterPro"/>
</dbReference>
<keyword evidence="2" id="KW-0808">Transferase</keyword>
<gene>
    <name evidence="2" type="ORF">HF992_01805</name>
</gene>
<dbReference type="Gene3D" id="3.40.630.30">
    <property type="match status" value="1"/>
</dbReference>
<dbReference type="EMBL" id="JAAXPR010000002">
    <property type="protein sequence ID" value="NKZ19599.1"/>
    <property type="molecule type" value="Genomic_DNA"/>
</dbReference>
<dbReference type="Proteomes" id="UP000522720">
    <property type="component" value="Unassembled WGS sequence"/>
</dbReference>
<evidence type="ECO:0000313" key="2">
    <source>
        <dbReference type="EMBL" id="NKZ19599.1"/>
    </source>
</evidence>
<comment type="caution">
    <text evidence="2">The sequence shown here is derived from an EMBL/GenBank/DDBJ whole genome shotgun (WGS) entry which is preliminary data.</text>
</comment>
<keyword evidence="3" id="KW-1185">Reference proteome</keyword>
<dbReference type="AlphaFoldDB" id="A0A7X6N041"/>
<dbReference type="CDD" id="cd04301">
    <property type="entry name" value="NAT_SF"/>
    <property type="match status" value="1"/>
</dbReference>
<dbReference type="SUPFAM" id="SSF55729">
    <property type="entry name" value="Acyl-CoA N-acyltransferases (Nat)"/>
    <property type="match status" value="1"/>
</dbReference>
<dbReference type="Pfam" id="PF00583">
    <property type="entry name" value="Acetyltransf_1"/>
    <property type="match status" value="1"/>
</dbReference>
<name>A0A7X6N041_9STRE</name>
<accession>A0A7X6N041</accession>
<sequence length="142" mass="16427">MICFKPFTYAQETLAIRQLYESVSWTNYLGNDEALERAFENSLYLLGAFKEQTLVGFIRCIGDGEPIVVIQDLLVHPDHQKQGIGRTLLKKIWDHYSHVRQLQLNTDLNDATANQFYRNLGMKSLQEGQLIAYFRQSNNRGN</sequence>
<reference evidence="2 3" key="1">
    <citation type="submission" date="2020-04" db="EMBL/GenBank/DDBJ databases">
        <title>MicrobeNet Type strains.</title>
        <authorList>
            <person name="Nicholson A.C."/>
        </authorList>
    </citation>
    <scope>NUCLEOTIDE SEQUENCE [LARGE SCALE GENOMIC DNA]</scope>
    <source>
        <strain evidence="2 3">CCUG 69612</strain>
    </source>
</reference>
<feature type="domain" description="N-acetyltransferase" evidence="1">
    <location>
        <begin position="2"/>
        <end position="140"/>
    </location>
</feature>
<proteinExistence type="predicted"/>
<dbReference type="PANTHER" id="PTHR43233:SF1">
    <property type="entry name" value="FAMILY N-ACETYLTRANSFERASE, PUTATIVE (AFU_ORTHOLOGUE AFUA_6G03350)-RELATED"/>
    <property type="match status" value="1"/>
</dbReference>
<organism evidence="2 3">
    <name type="scientific">Streptococcus ovuberis</name>
    <dbReference type="NCBI Taxonomy" id="1936207"/>
    <lineage>
        <taxon>Bacteria</taxon>
        <taxon>Bacillati</taxon>
        <taxon>Bacillota</taxon>
        <taxon>Bacilli</taxon>
        <taxon>Lactobacillales</taxon>
        <taxon>Streptococcaceae</taxon>
        <taxon>Streptococcus</taxon>
    </lineage>
</organism>
<dbReference type="RefSeq" id="WP_168548352.1">
    <property type="nucleotide sequence ID" value="NZ_JAAXPR010000002.1"/>
</dbReference>
<protein>
    <submittedName>
        <fullName evidence="2">GNAT family N-acetyltransferase</fullName>
    </submittedName>
</protein>